<evidence type="ECO:0000259" key="1">
    <source>
        <dbReference type="Pfam" id="PF13280"/>
    </source>
</evidence>
<gene>
    <name evidence="3" type="ORF">AB0K36_21755</name>
</gene>
<dbReference type="InterPro" id="IPR057727">
    <property type="entry name" value="WCX_dom"/>
</dbReference>
<dbReference type="Pfam" id="PF25583">
    <property type="entry name" value="WCX"/>
    <property type="match status" value="1"/>
</dbReference>
<name>A0ABV3HXT7_9ACTN</name>
<evidence type="ECO:0000313" key="4">
    <source>
        <dbReference type="Proteomes" id="UP001552521"/>
    </source>
</evidence>
<reference evidence="3 4" key="1">
    <citation type="submission" date="2024-06" db="EMBL/GenBank/DDBJ databases">
        <title>The Natural Products Discovery Center: Release of the First 8490 Sequenced Strains for Exploring Actinobacteria Biosynthetic Diversity.</title>
        <authorList>
            <person name="Kalkreuter E."/>
            <person name="Kautsar S.A."/>
            <person name="Yang D."/>
            <person name="Bader C.D."/>
            <person name="Teijaro C.N."/>
            <person name="Fluegel L."/>
            <person name="Davis C.M."/>
            <person name="Simpson J.R."/>
            <person name="Lauterbach L."/>
            <person name="Steele A.D."/>
            <person name="Gui C."/>
            <person name="Meng S."/>
            <person name="Li G."/>
            <person name="Viehrig K."/>
            <person name="Ye F."/>
            <person name="Su P."/>
            <person name="Kiefer A.F."/>
            <person name="Nichols A."/>
            <person name="Cepeda A.J."/>
            <person name="Yan W."/>
            <person name="Fan B."/>
            <person name="Jiang Y."/>
            <person name="Adhikari A."/>
            <person name="Zheng C.-J."/>
            <person name="Schuster L."/>
            <person name="Cowan T.M."/>
            <person name="Smanski M.J."/>
            <person name="Chevrette M.G."/>
            <person name="De Carvalho L.P.S."/>
            <person name="Shen B."/>
        </authorList>
    </citation>
    <scope>NUCLEOTIDE SEQUENCE [LARGE SCALE GENOMIC DNA]</scope>
    <source>
        <strain evidence="3 4">NPDC049344</strain>
    </source>
</reference>
<keyword evidence="4" id="KW-1185">Reference proteome</keyword>
<feature type="domain" description="WCX" evidence="2">
    <location>
        <begin position="123"/>
        <end position="203"/>
    </location>
</feature>
<comment type="caution">
    <text evidence="3">The sequence shown here is derived from an EMBL/GenBank/DDBJ whole genome shotgun (WGS) entry which is preliminary data.</text>
</comment>
<dbReference type="PANTHER" id="PTHR34580:SF1">
    <property type="entry name" value="PROTEIN PAFC"/>
    <property type="match status" value="1"/>
</dbReference>
<dbReference type="InterPro" id="IPR026881">
    <property type="entry name" value="WYL_dom"/>
</dbReference>
<evidence type="ECO:0000313" key="3">
    <source>
        <dbReference type="EMBL" id="MEV4683400.1"/>
    </source>
</evidence>
<sequence length="207" mass="22665">MRSDIGREHCATVVADALGCVDKRVYPRSGLPRRRSEAGAQATRSVAGCRVKSMCQLVIQAIVLKAGRWYTVARAGGDLRTYRIGQIVALEPLDEVFDPPDRFDLARHWQAHTARLQERLWQGEAEIRISPAGIARLKDVAAQAVLEGVGRGKPEPGGWYRAVIPVESLEHAESELLRLGPQVEVLAPPELREGVAASARALATLYD</sequence>
<accession>A0ABV3HXT7</accession>
<evidence type="ECO:0000259" key="2">
    <source>
        <dbReference type="Pfam" id="PF25583"/>
    </source>
</evidence>
<dbReference type="PANTHER" id="PTHR34580">
    <property type="match status" value="1"/>
</dbReference>
<organism evidence="3 4">
    <name type="scientific">Streptomyces kurssanovii</name>
    <dbReference type="NCBI Taxonomy" id="67312"/>
    <lineage>
        <taxon>Bacteria</taxon>
        <taxon>Bacillati</taxon>
        <taxon>Actinomycetota</taxon>
        <taxon>Actinomycetes</taxon>
        <taxon>Kitasatosporales</taxon>
        <taxon>Streptomycetaceae</taxon>
        <taxon>Streptomyces</taxon>
    </lineage>
</organism>
<dbReference type="RefSeq" id="WP_364596838.1">
    <property type="nucleotide sequence ID" value="NZ_JBFAQK010000031.1"/>
</dbReference>
<dbReference type="Proteomes" id="UP001552521">
    <property type="component" value="Unassembled WGS sequence"/>
</dbReference>
<proteinExistence type="predicted"/>
<feature type="domain" description="WYL" evidence="1">
    <location>
        <begin position="61"/>
        <end position="91"/>
    </location>
</feature>
<dbReference type="Pfam" id="PF13280">
    <property type="entry name" value="WYL"/>
    <property type="match status" value="1"/>
</dbReference>
<dbReference type="InterPro" id="IPR051534">
    <property type="entry name" value="CBASS_pafABC_assoc_protein"/>
</dbReference>
<protein>
    <submittedName>
        <fullName evidence="3">WYL domain-containing protein</fullName>
    </submittedName>
</protein>
<dbReference type="EMBL" id="JBFAQK010000031">
    <property type="protein sequence ID" value="MEV4683400.1"/>
    <property type="molecule type" value="Genomic_DNA"/>
</dbReference>